<dbReference type="AlphaFoldDB" id="A0A0G2GFC5"/>
<evidence type="ECO:0000313" key="6">
    <source>
        <dbReference type="EMBL" id="KKY15725.1"/>
    </source>
</evidence>
<keyword evidence="3 6" id="KW-0378">Hydrolase</keyword>
<evidence type="ECO:0000256" key="4">
    <source>
        <dbReference type="ARBA" id="ARBA00022833"/>
    </source>
</evidence>
<comment type="caution">
    <text evidence="6">The sequence shown here is derived from an EMBL/GenBank/DDBJ whole genome shotgun (WGS) entry which is preliminary data.</text>
</comment>
<comment type="cofactor">
    <cofactor evidence="1">
        <name>Zn(2+)</name>
        <dbReference type="ChEBI" id="CHEBI:29105"/>
    </cofactor>
</comment>
<dbReference type="EMBL" id="LAQI01000185">
    <property type="protein sequence ID" value="KKY15725.1"/>
    <property type="molecule type" value="Genomic_DNA"/>
</dbReference>
<reference evidence="6 7" key="2">
    <citation type="submission" date="2015-05" db="EMBL/GenBank/DDBJ databases">
        <title>Distinctive expansion of gene families associated with plant cell wall degradation and secondary metabolism in the genomes of grapevine trunk pathogens.</title>
        <authorList>
            <person name="Lawrence D.P."/>
            <person name="Travadon R."/>
            <person name="Rolshausen P.E."/>
            <person name="Baumgartner K."/>
        </authorList>
    </citation>
    <scope>NUCLEOTIDE SEQUENCE [LARGE SCALE GENOMIC DNA]</scope>
    <source>
        <strain evidence="6">DS831</strain>
    </source>
</reference>
<evidence type="ECO:0000256" key="1">
    <source>
        <dbReference type="ARBA" id="ARBA00001947"/>
    </source>
</evidence>
<dbReference type="InterPro" id="IPR051607">
    <property type="entry name" value="Metallo-dep_hydrolases"/>
</dbReference>
<dbReference type="Gene3D" id="2.30.40.10">
    <property type="entry name" value="Urease, subunit C, domain 1"/>
    <property type="match status" value="1"/>
</dbReference>
<organism evidence="6 7">
    <name type="scientific">Diplodia seriata</name>
    <dbReference type="NCBI Taxonomy" id="420778"/>
    <lineage>
        <taxon>Eukaryota</taxon>
        <taxon>Fungi</taxon>
        <taxon>Dikarya</taxon>
        <taxon>Ascomycota</taxon>
        <taxon>Pezizomycotina</taxon>
        <taxon>Dothideomycetes</taxon>
        <taxon>Dothideomycetes incertae sedis</taxon>
        <taxon>Botryosphaeriales</taxon>
        <taxon>Botryosphaeriaceae</taxon>
        <taxon>Diplodia</taxon>
    </lineage>
</organism>
<evidence type="ECO:0000256" key="3">
    <source>
        <dbReference type="ARBA" id="ARBA00022801"/>
    </source>
</evidence>
<dbReference type="GO" id="GO:0005829">
    <property type="term" value="C:cytosol"/>
    <property type="evidence" value="ECO:0007669"/>
    <property type="project" value="TreeGrafter"/>
</dbReference>
<dbReference type="InterPro" id="IPR006680">
    <property type="entry name" value="Amidohydro-rel"/>
</dbReference>
<gene>
    <name evidence="6" type="ORF">UCDDS831_g07490</name>
</gene>
<feature type="domain" description="Amidohydrolase-related" evidence="5">
    <location>
        <begin position="64"/>
        <end position="418"/>
    </location>
</feature>
<dbReference type="Proteomes" id="UP000034182">
    <property type="component" value="Unassembled WGS sequence"/>
</dbReference>
<dbReference type="GO" id="GO:0019239">
    <property type="term" value="F:deaminase activity"/>
    <property type="evidence" value="ECO:0007669"/>
    <property type="project" value="TreeGrafter"/>
</dbReference>
<name>A0A0G2GFC5_9PEZI</name>
<keyword evidence="4" id="KW-0862">Zinc</keyword>
<dbReference type="Gene3D" id="3.20.20.140">
    <property type="entry name" value="Metal-dependent hydrolases"/>
    <property type="match status" value="1"/>
</dbReference>
<dbReference type="SUPFAM" id="SSF51338">
    <property type="entry name" value="Composite domain of metallo-dependent hydrolases"/>
    <property type="match status" value="2"/>
</dbReference>
<dbReference type="InterPro" id="IPR011059">
    <property type="entry name" value="Metal-dep_hydrolase_composite"/>
</dbReference>
<reference evidence="6 7" key="1">
    <citation type="submission" date="2015-03" db="EMBL/GenBank/DDBJ databases">
        <authorList>
            <person name="Morales-Cruz A."/>
            <person name="Amrine K.C."/>
            <person name="Cantu D."/>
        </authorList>
    </citation>
    <scope>NUCLEOTIDE SEQUENCE [LARGE SCALE GENOMIC DNA]</scope>
    <source>
        <strain evidence="6">DS831</strain>
    </source>
</reference>
<proteinExistence type="predicted"/>
<evidence type="ECO:0000256" key="2">
    <source>
        <dbReference type="ARBA" id="ARBA00022723"/>
    </source>
</evidence>
<dbReference type="PANTHER" id="PTHR11271">
    <property type="entry name" value="GUANINE DEAMINASE"/>
    <property type="match status" value="1"/>
</dbReference>
<dbReference type="GO" id="GO:0046872">
    <property type="term" value="F:metal ion binding"/>
    <property type="evidence" value="ECO:0007669"/>
    <property type="project" value="UniProtKB-KW"/>
</dbReference>
<dbReference type="SUPFAM" id="SSF51556">
    <property type="entry name" value="Metallo-dependent hydrolases"/>
    <property type="match status" value="1"/>
</dbReference>
<accession>A0A0G2GFC5</accession>
<sequence length="484" mass="52434">MARSTLLENGTVISFDEASQSLKVLHNTSVLVTGDRIAAIFDSGSSDPAALPADAERVDATNKIISPGFVDTHRHGWQTAFRTLAPNTTLAEYFFRYGQYTQARSVFTPEDIYYGQLAGIYEALNAGVTSILEHAHGTFSPEASAASLEASIDSGVRMWWCYGFSGIDDASIADFKAQAAHPKLAATPLVQYGMAYDGWSSAKPEEIATVVALARDTPGVAAFTTHSLGGPWHVDNGPSTIAAVATDFLASSPFPIVFSHASFLTPSDAALLRQHDAHVSITPESEMHYGHDHPGPPHAMDQAALGVDTHFTFSSDIVTQARLWLQTVRRGAYRRTLEGWAIPTTNPMSVNQAFLLATRNGGRALRRDDVGVVRVGAVADLVVFDGGSPNMLGWDDAVAAVLLHSNVGDVRDVMVGGGWRKRDGRLVTRQDRAEVEEKFLESARRIQKVWKDTPLPELKGEWKPGVAFKQTEQQNVVRGEGTGY</sequence>
<evidence type="ECO:0000313" key="7">
    <source>
        <dbReference type="Proteomes" id="UP000034182"/>
    </source>
</evidence>
<protein>
    <submittedName>
        <fullName evidence="6">Putative amidohydrolase family protein</fullName>
    </submittedName>
</protein>
<dbReference type="PANTHER" id="PTHR11271:SF37">
    <property type="entry name" value="FAMILY PROTEIN, PUTATIVE (AFU_ORTHOLOGUE AFUA_4G00460)-RELATED"/>
    <property type="match status" value="1"/>
</dbReference>
<dbReference type="Pfam" id="PF01979">
    <property type="entry name" value="Amidohydro_1"/>
    <property type="match status" value="1"/>
</dbReference>
<evidence type="ECO:0000259" key="5">
    <source>
        <dbReference type="Pfam" id="PF01979"/>
    </source>
</evidence>
<dbReference type="InterPro" id="IPR032466">
    <property type="entry name" value="Metal_Hydrolase"/>
</dbReference>
<keyword evidence="2" id="KW-0479">Metal-binding</keyword>